<dbReference type="EMBL" id="BRPL01000002">
    <property type="protein sequence ID" value="GLB47146.1"/>
    <property type="molecule type" value="Genomic_DNA"/>
</dbReference>
<keyword evidence="2" id="KW-0067">ATP-binding</keyword>
<dbReference type="SUPFAM" id="SSF52540">
    <property type="entry name" value="P-loop containing nucleoside triphosphate hydrolases"/>
    <property type="match status" value="1"/>
</dbReference>
<evidence type="ECO:0000256" key="2">
    <source>
        <dbReference type="ARBA" id="ARBA00022840"/>
    </source>
</evidence>
<keyword evidence="3" id="KW-0238">DNA-binding</keyword>
<dbReference type="GO" id="GO:0016787">
    <property type="term" value="F:hydrolase activity"/>
    <property type="evidence" value="ECO:0007669"/>
    <property type="project" value="InterPro"/>
</dbReference>
<keyword evidence="6" id="KW-0378">Hydrolase</keyword>
<reference evidence="6" key="1">
    <citation type="submission" date="2022-07" db="EMBL/GenBank/DDBJ databases">
        <authorList>
            <person name="Kouya T."/>
            <person name="Ishiyama Y."/>
        </authorList>
    </citation>
    <scope>NUCLEOTIDE SEQUENCE</scope>
    <source>
        <strain evidence="6">WR16-4</strain>
    </source>
</reference>
<proteinExistence type="predicted"/>
<reference evidence="6" key="2">
    <citation type="journal article" date="2023" name="PLoS ONE">
        <title>Philodulcilactobacillus myokoensis gen. nov., sp. nov., a fructophilic, acidophilic, and agar-phobic lactic acid bacterium isolated from fermented vegetable extracts.</title>
        <authorList>
            <person name="Kouya T."/>
            <person name="Ishiyama Y."/>
            <person name="Ohashi S."/>
            <person name="Kumakubo R."/>
            <person name="Yamazaki T."/>
            <person name="Otaki T."/>
        </authorList>
    </citation>
    <scope>NUCLEOTIDE SEQUENCE</scope>
    <source>
        <strain evidence="6">WR16-4</strain>
    </source>
</reference>
<dbReference type="PROSITE" id="PS51192">
    <property type="entry name" value="HELICASE_ATP_BIND_1"/>
    <property type="match status" value="1"/>
</dbReference>
<dbReference type="GO" id="GO:0006310">
    <property type="term" value="P:DNA recombination"/>
    <property type="evidence" value="ECO:0007669"/>
    <property type="project" value="TreeGrafter"/>
</dbReference>
<gene>
    <name evidence="6" type="primary">comFA</name>
    <name evidence="6" type="ORF">WR164_11250</name>
</gene>
<evidence type="ECO:0000259" key="4">
    <source>
        <dbReference type="PROSITE" id="PS51192"/>
    </source>
</evidence>
<dbReference type="InterPro" id="IPR006935">
    <property type="entry name" value="Helicase/UvrB_N"/>
</dbReference>
<dbReference type="GO" id="GO:0005524">
    <property type="term" value="F:ATP binding"/>
    <property type="evidence" value="ECO:0007669"/>
    <property type="project" value="UniProtKB-KW"/>
</dbReference>
<dbReference type="InterPro" id="IPR014001">
    <property type="entry name" value="Helicase_ATP-bd"/>
</dbReference>
<dbReference type="InterPro" id="IPR001650">
    <property type="entry name" value="Helicase_C-like"/>
</dbReference>
<accession>A0A9W6B240</accession>
<dbReference type="PANTHER" id="PTHR30580">
    <property type="entry name" value="PRIMOSOMAL PROTEIN N"/>
    <property type="match status" value="1"/>
</dbReference>
<dbReference type="InterPro" id="IPR027417">
    <property type="entry name" value="P-loop_NTPase"/>
</dbReference>
<dbReference type="Gene3D" id="3.40.50.300">
    <property type="entry name" value="P-loop containing nucleotide triphosphate hydrolases"/>
    <property type="match status" value="2"/>
</dbReference>
<evidence type="ECO:0000256" key="1">
    <source>
        <dbReference type="ARBA" id="ARBA00022741"/>
    </source>
</evidence>
<dbReference type="GO" id="GO:0006302">
    <property type="term" value="P:double-strand break repair"/>
    <property type="evidence" value="ECO:0007669"/>
    <property type="project" value="TreeGrafter"/>
</dbReference>
<feature type="domain" description="Helicase ATP-binding" evidence="4">
    <location>
        <begin position="115"/>
        <end position="267"/>
    </location>
</feature>
<dbReference type="Pfam" id="PF04851">
    <property type="entry name" value="ResIII"/>
    <property type="match status" value="1"/>
</dbReference>
<dbReference type="SMART" id="SM00490">
    <property type="entry name" value="HELICc"/>
    <property type="match status" value="1"/>
</dbReference>
<evidence type="ECO:0000313" key="7">
    <source>
        <dbReference type="Proteomes" id="UP001144204"/>
    </source>
</evidence>
<feature type="domain" description="Helicase C-terminal" evidence="5">
    <location>
        <begin position="295"/>
        <end position="447"/>
    </location>
</feature>
<dbReference type="PROSITE" id="PS51194">
    <property type="entry name" value="HELICASE_CTER"/>
    <property type="match status" value="1"/>
</dbReference>
<evidence type="ECO:0000313" key="6">
    <source>
        <dbReference type="EMBL" id="GLB47146.1"/>
    </source>
</evidence>
<dbReference type="Pfam" id="PF00271">
    <property type="entry name" value="Helicase_C"/>
    <property type="match status" value="1"/>
</dbReference>
<dbReference type="GO" id="GO:0043138">
    <property type="term" value="F:3'-5' DNA helicase activity"/>
    <property type="evidence" value="ECO:0007669"/>
    <property type="project" value="TreeGrafter"/>
</dbReference>
<keyword evidence="1" id="KW-0547">Nucleotide-binding</keyword>
<keyword evidence="6" id="KW-0347">Helicase</keyword>
<name>A0A9W6B240_9LACO</name>
<dbReference type="CDD" id="cd18785">
    <property type="entry name" value="SF2_C"/>
    <property type="match status" value="1"/>
</dbReference>
<dbReference type="GO" id="GO:0003677">
    <property type="term" value="F:DNA binding"/>
    <property type="evidence" value="ECO:0007669"/>
    <property type="project" value="UniProtKB-KW"/>
</dbReference>
<keyword evidence="7" id="KW-1185">Reference proteome</keyword>
<protein>
    <submittedName>
        <fullName evidence="6">DNA/RNA helicase</fullName>
    </submittedName>
</protein>
<dbReference type="AlphaFoldDB" id="A0A9W6B240"/>
<organism evidence="6 7">
    <name type="scientific">Philodulcilactobacillus myokoensis</name>
    <dbReference type="NCBI Taxonomy" id="2929573"/>
    <lineage>
        <taxon>Bacteria</taxon>
        <taxon>Bacillati</taxon>
        <taxon>Bacillota</taxon>
        <taxon>Bacilli</taxon>
        <taxon>Lactobacillales</taxon>
        <taxon>Lactobacillaceae</taxon>
        <taxon>Philodulcilactobacillus</taxon>
    </lineage>
</organism>
<evidence type="ECO:0000256" key="3">
    <source>
        <dbReference type="ARBA" id="ARBA00023125"/>
    </source>
</evidence>
<dbReference type="GO" id="GO:0006270">
    <property type="term" value="P:DNA replication initiation"/>
    <property type="evidence" value="ECO:0007669"/>
    <property type="project" value="TreeGrafter"/>
</dbReference>
<dbReference type="Proteomes" id="UP001144204">
    <property type="component" value="Unassembled WGS sequence"/>
</dbReference>
<dbReference type="PANTHER" id="PTHR30580:SF1">
    <property type="entry name" value="COMF OPERON PROTEIN 1"/>
    <property type="match status" value="1"/>
</dbReference>
<evidence type="ECO:0000259" key="5">
    <source>
        <dbReference type="PROSITE" id="PS51194"/>
    </source>
</evidence>
<comment type="caution">
    <text evidence="6">The sequence shown here is derived from an EMBL/GenBank/DDBJ whole genome shotgun (WGS) entry which is preliminary data.</text>
</comment>
<dbReference type="SMART" id="SM00487">
    <property type="entry name" value="DEXDc"/>
    <property type="match status" value="1"/>
</dbReference>
<sequence>MMIKKANELYGRQISANLIDSKQIDQDLILKRSPIKVMDDFIICKRCGQKSPKQIAELPLHNFYCPKCINLGRISTLNQLWTIKEPNYFNTFQKDPMTWDGKLTKPQLKCSLQVIKVFKKNLHHLLWAVTGAGKTEMLFNGINWGLKHQKRIAIASPRIDVCMELYPRLQAAFKGIDITLLHGHQKKPYQYCQMTICTTHQLLRFYHAFDILIIDEVDSFPFVHNQQLHYAASNAIKQQAALLYLTATPNPELLRLIHHHQMTMSYLPIRYHGHLLPEITLHIAPRWRNKIKHHQLPRLMISLLKNKIKVSQRFLLFVPHISDLKPVSKLISKLIDPKKFATVYSSDEKRLEKVQMMRQHQFQFLITTTILERGVTFPNIDVIILGADDEIFSTSSLVQIAGRVGRNSDRPFGDVDFICHSNSKNVTAAIKQIKHLNYLGGKLIEHH</sequence>